<dbReference type="EMBL" id="FNVR01000016">
    <property type="protein sequence ID" value="SEG18435.1"/>
    <property type="molecule type" value="Genomic_DNA"/>
</dbReference>
<accession>A0A1H5Y3R9</accession>
<dbReference type="RefSeq" id="WP_103925448.1">
    <property type="nucleotide sequence ID" value="NZ_BBFN01000060.1"/>
</dbReference>
<proteinExistence type="predicted"/>
<evidence type="ECO:0000313" key="1">
    <source>
        <dbReference type="EMBL" id="SEG18435.1"/>
    </source>
</evidence>
<keyword evidence="2" id="KW-1185">Reference proteome</keyword>
<dbReference type="Proteomes" id="UP000236736">
    <property type="component" value="Unassembled WGS sequence"/>
</dbReference>
<dbReference type="STRING" id="1120964.GCA_001313265_07262"/>
<organism evidence="1 2">
    <name type="scientific">Algoriphagus boritolerans DSM 17298 = JCM 18970</name>
    <dbReference type="NCBI Taxonomy" id="1120964"/>
    <lineage>
        <taxon>Bacteria</taxon>
        <taxon>Pseudomonadati</taxon>
        <taxon>Bacteroidota</taxon>
        <taxon>Cytophagia</taxon>
        <taxon>Cytophagales</taxon>
        <taxon>Cyclobacteriaceae</taxon>
        <taxon>Algoriphagus</taxon>
    </lineage>
</organism>
<gene>
    <name evidence="1" type="ORF">SAMN03080598_02807</name>
</gene>
<dbReference type="AlphaFoldDB" id="A0A1H5Y3R9"/>
<dbReference type="OrthoDB" id="645138at2"/>
<name>A0A1H5Y3R9_9BACT</name>
<protein>
    <submittedName>
        <fullName evidence="1">Uncharacterized protein</fullName>
    </submittedName>
</protein>
<sequence>MAKLKGILKIEGTLDELTFYKTQDGHLVKTKGGVSADRIANDPNFQRTRENGSEFGSSATAGKVLRNAVRNLMMNAADNRVTSRLTQIMTQIKNYDVASPRGERTVADGIADPAALALLKDFDFNDKALLSGVMFAPFTVVPLTGVINIPAFVPINDISYPSGATHISMKGAFANVDFTNEISAIEYSPVTNLPIDGTNTPVTLTPAGVPAGTGTKFYLLLIEFFQEVNGIQYSLKNGSYNVLNIVDAA</sequence>
<evidence type="ECO:0000313" key="2">
    <source>
        <dbReference type="Proteomes" id="UP000236736"/>
    </source>
</evidence>
<reference evidence="2" key="1">
    <citation type="submission" date="2016-10" db="EMBL/GenBank/DDBJ databases">
        <authorList>
            <person name="Varghese N."/>
            <person name="Submissions S."/>
        </authorList>
    </citation>
    <scope>NUCLEOTIDE SEQUENCE [LARGE SCALE GENOMIC DNA]</scope>
    <source>
        <strain evidence="2">DSM 17298</strain>
    </source>
</reference>